<dbReference type="OMA" id="YWFSSVR"/>
<dbReference type="Gene3D" id="1.10.510.10">
    <property type="entry name" value="Transferase(Phosphotransferase) domain 1"/>
    <property type="match status" value="1"/>
</dbReference>
<protein>
    <submittedName>
        <fullName evidence="3">Kinase-like protein</fullName>
    </submittedName>
</protein>
<dbReference type="HOGENOM" id="CLU_019279_2_7_1"/>
<reference evidence="3 4" key="1">
    <citation type="journal article" date="2012" name="Science">
        <title>The Paleozoic origin of enzymatic lignin decomposition reconstructed from 31 fungal genomes.</title>
        <authorList>
            <person name="Floudas D."/>
            <person name="Binder M."/>
            <person name="Riley R."/>
            <person name="Barry K."/>
            <person name="Blanchette R.A."/>
            <person name="Henrissat B."/>
            <person name="Martinez A.T."/>
            <person name="Otillar R."/>
            <person name="Spatafora J.W."/>
            <person name="Yadav J.S."/>
            <person name="Aerts A."/>
            <person name="Benoit I."/>
            <person name="Boyd A."/>
            <person name="Carlson A."/>
            <person name="Copeland A."/>
            <person name="Coutinho P.M."/>
            <person name="de Vries R.P."/>
            <person name="Ferreira P."/>
            <person name="Findley K."/>
            <person name="Foster B."/>
            <person name="Gaskell J."/>
            <person name="Glotzer D."/>
            <person name="Gorecki P."/>
            <person name="Heitman J."/>
            <person name="Hesse C."/>
            <person name="Hori C."/>
            <person name="Igarashi K."/>
            <person name="Jurgens J.A."/>
            <person name="Kallen N."/>
            <person name="Kersten P."/>
            <person name="Kohler A."/>
            <person name="Kuees U."/>
            <person name="Kumar T.K.A."/>
            <person name="Kuo A."/>
            <person name="LaButti K."/>
            <person name="Larrondo L.F."/>
            <person name="Lindquist E."/>
            <person name="Ling A."/>
            <person name="Lombard V."/>
            <person name="Lucas S."/>
            <person name="Lundell T."/>
            <person name="Martin R."/>
            <person name="McLaughlin D.J."/>
            <person name="Morgenstern I."/>
            <person name="Morin E."/>
            <person name="Murat C."/>
            <person name="Nagy L.G."/>
            <person name="Nolan M."/>
            <person name="Ohm R.A."/>
            <person name="Patyshakuliyeva A."/>
            <person name="Rokas A."/>
            <person name="Ruiz-Duenas F.J."/>
            <person name="Sabat G."/>
            <person name="Salamov A."/>
            <person name="Samejima M."/>
            <person name="Schmutz J."/>
            <person name="Slot J.C."/>
            <person name="St John F."/>
            <person name="Stenlid J."/>
            <person name="Sun H."/>
            <person name="Sun S."/>
            <person name="Syed K."/>
            <person name="Tsang A."/>
            <person name="Wiebenga A."/>
            <person name="Young D."/>
            <person name="Pisabarro A."/>
            <person name="Eastwood D.C."/>
            <person name="Martin F."/>
            <person name="Cullen D."/>
            <person name="Grigoriev I.V."/>
            <person name="Hibbett D.S."/>
        </authorList>
    </citation>
    <scope>NUCLEOTIDE SEQUENCE [LARGE SCALE GENOMIC DNA]</scope>
    <source>
        <strain evidence="3 4">ATCC 11539</strain>
    </source>
</reference>
<dbReference type="PROSITE" id="PS50011">
    <property type="entry name" value="PROTEIN_KINASE_DOM"/>
    <property type="match status" value="1"/>
</dbReference>
<dbReference type="GO" id="GO:0004672">
    <property type="term" value="F:protein kinase activity"/>
    <property type="evidence" value="ECO:0007669"/>
    <property type="project" value="InterPro"/>
</dbReference>
<dbReference type="RefSeq" id="XP_007866832.1">
    <property type="nucleotide sequence ID" value="XM_007868641.1"/>
</dbReference>
<dbReference type="InterPro" id="IPR050235">
    <property type="entry name" value="CK1_Ser-Thr_kinase"/>
</dbReference>
<dbReference type="KEGG" id="gtr:GLOTRDRAFT_116415"/>
<organism evidence="3 4">
    <name type="scientific">Gloeophyllum trabeum (strain ATCC 11539 / FP-39264 / Madison 617)</name>
    <name type="common">Brown rot fungus</name>
    <dbReference type="NCBI Taxonomy" id="670483"/>
    <lineage>
        <taxon>Eukaryota</taxon>
        <taxon>Fungi</taxon>
        <taxon>Dikarya</taxon>
        <taxon>Basidiomycota</taxon>
        <taxon>Agaricomycotina</taxon>
        <taxon>Agaricomycetes</taxon>
        <taxon>Gloeophyllales</taxon>
        <taxon>Gloeophyllaceae</taxon>
        <taxon>Gloeophyllum</taxon>
    </lineage>
</organism>
<evidence type="ECO:0000313" key="3">
    <source>
        <dbReference type="EMBL" id="EPQ54535.1"/>
    </source>
</evidence>
<accession>S7RJM2</accession>
<gene>
    <name evidence="3" type="ORF">GLOTRDRAFT_116415</name>
</gene>
<keyword evidence="3" id="KW-0808">Transferase</keyword>
<dbReference type="InterPro" id="IPR011009">
    <property type="entry name" value="Kinase-like_dom_sf"/>
</dbReference>
<dbReference type="EMBL" id="KB469303">
    <property type="protein sequence ID" value="EPQ54535.1"/>
    <property type="molecule type" value="Genomic_DNA"/>
</dbReference>
<feature type="region of interest" description="Disordered" evidence="1">
    <location>
        <begin position="299"/>
        <end position="320"/>
    </location>
</feature>
<dbReference type="SMART" id="SM00220">
    <property type="entry name" value="S_TKc"/>
    <property type="match status" value="1"/>
</dbReference>
<feature type="domain" description="Protein kinase" evidence="2">
    <location>
        <begin position="12"/>
        <end position="290"/>
    </location>
</feature>
<dbReference type="Proteomes" id="UP000030669">
    <property type="component" value="Unassembled WGS sequence"/>
</dbReference>
<dbReference type="STRING" id="670483.S7RJM2"/>
<evidence type="ECO:0000256" key="1">
    <source>
        <dbReference type="SAM" id="MobiDB-lite"/>
    </source>
</evidence>
<keyword evidence="4" id="KW-1185">Reference proteome</keyword>
<dbReference type="CDD" id="cd14016">
    <property type="entry name" value="STKc_CK1"/>
    <property type="match status" value="1"/>
</dbReference>
<sequence>MPPLYPWVIANWQLGDKLGSGFSGAIFKARNVHTQEVKALKIQDKNHECPTNRYERHIYPHIQGGKGMPTLWASGIEGPWDYLVIDLLGPSLDSLYRQSGKAVMDLGSVCQIAMQVIARLEFMHAKGVLHRDIQLGNCVVGLPPNHETIYMIDFGFSKCYRDPKTKRHISDDDKKRCFVGNYWFSSVNVHCRGKVPSRRDDLEACALMLIHLLTPGGLSWTRNGVPKTDAAHDRIIREKRRARPEELCRGLPAQFEEFLRYCRRLNFTEGPDYTKWIEEFRELALEHGYQGDDRFVWPPPAPVTQVPRSPAKQPRPSHAPDEVERILHDLANLNLGNRPVLGNRTNILSPTTQGVAATEVQKAAAPSKDEVIVISETSEDTRPRHQTSKISQIASLRIAVTKASDNAALSALVADFVAVLKTHTSKALTKQGFAFLEALYKQLADPSVFIAPLRTSRNSDTHDSSAQEPKHVRMSKLIKLRQEVEKATNNRALAKLVQDFGALTDRSNGRTVTKDGLAFLEGLSRRLEALQ</sequence>
<dbReference type="GeneID" id="19300179"/>
<dbReference type="PANTHER" id="PTHR11909">
    <property type="entry name" value="CASEIN KINASE-RELATED"/>
    <property type="match status" value="1"/>
</dbReference>
<dbReference type="GO" id="GO:0005524">
    <property type="term" value="F:ATP binding"/>
    <property type="evidence" value="ECO:0007669"/>
    <property type="project" value="InterPro"/>
</dbReference>
<evidence type="ECO:0000313" key="4">
    <source>
        <dbReference type="Proteomes" id="UP000030669"/>
    </source>
</evidence>
<dbReference type="SUPFAM" id="SSF56112">
    <property type="entry name" value="Protein kinase-like (PK-like)"/>
    <property type="match status" value="1"/>
</dbReference>
<name>S7RJM2_GLOTA</name>
<dbReference type="InterPro" id="IPR000719">
    <property type="entry name" value="Prot_kinase_dom"/>
</dbReference>
<dbReference type="Pfam" id="PF00069">
    <property type="entry name" value="Pkinase"/>
    <property type="match status" value="1"/>
</dbReference>
<keyword evidence="3" id="KW-0418">Kinase</keyword>
<dbReference type="AlphaFoldDB" id="S7RJM2"/>
<dbReference type="eggNOG" id="KOG1164">
    <property type="taxonomic scope" value="Eukaryota"/>
</dbReference>
<evidence type="ECO:0000259" key="2">
    <source>
        <dbReference type="PROSITE" id="PS50011"/>
    </source>
</evidence>
<dbReference type="OrthoDB" id="5979581at2759"/>
<proteinExistence type="predicted"/>